<sequence length="313" mass="33515">MKTKLTELLGIRYPIIQGAMAWISESTLVSAVANAGATGVIATGGQSSEWIHEQIRKTKELTDHPFGVNLMLQAPNKDEVLEIICEEKVAFATIGAGNPVPYFEPLHRAGVKAIPVVPSVKLAKRVQEKGADALVIEGFEAGGHDGMQTTMALMTNVIPEIDIPVIVAGSIVDGRGMAAALLMGADGVQMGSRFLLAEECQVHQNSKDAIIASTDTDSVITGFTRNNNVRGLRSAFTDEYLRLEREGAADDVLTALSRGTNRLAAVDGDTVNGVVQVGQGLNRLTKIQPAKEIVDEIIHEMTERLQNAPQLLK</sequence>
<dbReference type="RefSeq" id="WP_024049119.1">
    <property type="nucleotide sequence ID" value="NZ_AZMC01000341.1"/>
</dbReference>
<evidence type="ECO:0000313" key="6">
    <source>
        <dbReference type="EMBL" id="ETI85168.1"/>
    </source>
</evidence>
<evidence type="ECO:0000313" key="7">
    <source>
        <dbReference type="Proteomes" id="UP000018840"/>
    </source>
</evidence>
<evidence type="ECO:0000256" key="3">
    <source>
        <dbReference type="ARBA" id="ARBA00022630"/>
    </source>
</evidence>
<dbReference type="PANTHER" id="PTHR32332">
    <property type="entry name" value="2-NITROPROPANE DIOXYGENASE"/>
    <property type="match status" value="1"/>
</dbReference>
<evidence type="ECO:0000256" key="2">
    <source>
        <dbReference type="ARBA" id="ARBA00013457"/>
    </source>
</evidence>
<proteinExistence type="predicted"/>
<dbReference type="PATRIC" id="fig|1403945.3.peg.1250"/>
<protein>
    <recommendedName>
        <fullName evidence="2">Probable nitronate monooxygenase</fullName>
    </recommendedName>
</protein>
<dbReference type="SUPFAM" id="SSF51412">
    <property type="entry name" value="Inosine monophosphate dehydrogenase (IMPDH)"/>
    <property type="match status" value="1"/>
</dbReference>
<keyword evidence="5" id="KW-0560">Oxidoreductase</keyword>
<gene>
    <name evidence="6" type="ORF">Q612_NSC00341G0030</name>
</gene>
<dbReference type="Gene3D" id="3.20.20.70">
    <property type="entry name" value="Aldolase class I"/>
    <property type="match status" value="1"/>
</dbReference>
<name>W1U0P3_9FIRM</name>
<dbReference type="Proteomes" id="UP000018840">
    <property type="component" value="Unassembled WGS sequence"/>
</dbReference>
<evidence type="ECO:0000256" key="4">
    <source>
        <dbReference type="ARBA" id="ARBA00022643"/>
    </source>
</evidence>
<keyword evidence="3" id="KW-0285">Flavoprotein</keyword>
<evidence type="ECO:0000256" key="1">
    <source>
        <dbReference type="ARBA" id="ARBA00003535"/>
    </source>
</evidence>
<evidence type="ECO:0000256" key="5">
    <source>
        <dbReference type="ARBA" id="ARBA00023002"/>
    </source>
</evidence>
<dbReference type="AlphaFoldDB" id="W1U0P3"/>
<keyword evidence="4" id="KW-0288">FMN</keyword>
<reference evidence="6 7" key="1">
    <citation type="submission" date="2013-12" db="EMBL/GenBank/DDBJ databases">
        <title>A Varibaculum cambriense genome reconstructed from a premature infant gut community with otherwise low bacterial novelty that shifts toward anaerobic metabolism during the third week of life.</title>
        <authorList>
            <person name="Brown C.T."/>
            <person name="Sharon I."/>
            <person name="Thomas B.C."/>
            <person name="Castelle C.J."/>
            <person name="Morowitz M.J."/>
            <person name="Banfield J.F."/>
        </authorList>
    </citation>
    <scope>NUCLEOTIDE SEQUENCE [LARGE SCALE GENOMIC DNA]</scope>
    <source>
        <strain evidence="7">DORA_17_25</strain>
    </source>
</reference>
<dbReference type="GO" id="GO:0018580">
    <property type="term" value="F:nitronate monooxygenase activity"/>
    <property type="evidence" value="ECO:0007669"/>
    <property type="project" value="InterPro"/>
</dbReference>
<dbReference type="EMBL" id="AZMC01000341">
    <property type="protein sequence ID" value="ETI85168.1"/>
    <property type="molecule type" value="Genomic_DNA"/>
</dbReference>
<dbReference type="Pfam" id="PF03060">
    <property type="entry name" value="NMO"/>
    <property type="match status" value="2"/>
</dbReference>
<comment type="function">
    <text evidence="1">Nitronate monooxygenase that uses molecular oxygen to catalyze the oxidative denitrification of alkyl nitronates. Acts on propionate 3-nitronate (P3N), the presumed physiological substrate. Probably functions in the detoxification of P3N, a metabolic poison produced by plants and fungi as a defense mechanism.</text>
</comment>
<dbReference type="PANTHER" id="PTHR32332:SF20">
    <property type="entry name" value="2-NITROPROPANE DIOXYGENASE-LIKE PROTEIN"/>
    <property type="match status" value="1"/>
</dbReference>
<dbReference type="InterPro" id="IPR004136">
    <property type="entry name" value="NMO"/>
</dbReference>
<accession>W1U0P3</accession>
<comment type="caution">
    <text evidence="6">The sequence shown here is derived from an EMBL/GenBank/DDBJ whole genome shotgun (WGS) entry which is preliminary data.</text>
</comment>
<organism evidence="6 7">
    <name type="scientific">Negativicoccus succinicivorans DORA_17_25</name>
    <dbReference type="NCBI Taxonomy" id="1403945"/>
    <lineage>
        <taxon>Bacteria</taxon>
        <taxon>Bacillati</taxon>
        <taxon>Bacillota</taxon>
        <taxon>Negativicutes</taxon>
        <taxon>Veillonellales</taxon>
        <taxon>Veillonellaceae</taxon>
        <taxon>Negativicoccus</taxon>
    </lineage>
</organism>
<dbReference type="CDD" id="cd04730">
    <property type="entry name" value="NPD_like"/>
    <property type="match status" value="1"/>
</dbReference>
<dbReference type="InterPro" id="IPR013785">
    <property type="entry name" value="Aldolase_TIM"/>
</dbReference>